<keyword evidence="2" id="KW-1185">Reference proteome</keyword>
<name>A0AAV9EUM4_ACOCL</name>
<proteinExistence type="predicted"/>
<reference evidence="1" key="1">
    <citation type="journal article" date="2023" name="Nat. Commun.">
        <title>Diploid and tetraploid genomes of Acorus and the evolution of monocots.</title>
        <authorList>
            <person name="Ma L."/>
            <person name="Liu K.W."/>
            <person name="Li Z."/>
            <person name="Hsiao Y.Y."/>
            <person name="Qi Y."/>
            <person name="Fu T."/>
            <person name="Tang G.D."/>
            <person name="Zhang D."/>
            <person name="Sun W.H."/>
            <person name="Liu D.K."/>
            <person name="Li Y."/>
            <person name="Chen G.Z."/>
            <person name="Liu X.D."/>
            <person name="Liao X.Y."/>
            <person name="Jiang Y.T."/>
            <person name="Yu X."/>
            <person name="Hao Y."/>
            <person name="Huang J."/>
            <person name="Zhao X.W."/>
            <person name="Ke S."/>
            <person name="Chen Y.Y."/>
            <person name="Wu W.L."/>
            <person name="Hsu J.L."/>
            <person name="Lin Y.F."/>
            <person name="Huang M.D."/>
            <person name="Li C.Y."/>
            <person name="Huang L."/>
            <person name="Wang Z.W."/>
            <person name="Zhao X."/>
            <person name="Zhong W.Y."/>
            <person name="Peng D.H."/>
            <person name="Ahmad S."/>
            <person name="Lan S."/>
            <person name="Zhang J.S."/>
            <person name="Tsai W.C."/>
            <person name="Van de Peer Y."/>
            <person name="Liu Z.J."/>
        </authorList>
    </citation>
    <scope>NUCLEOTIDE SEQUENCE</scope>
    <source>
        <strain evidence="1">CP</strain>
    </source>
</reference>
<dbReference type="Proteomes" id="UP001180020">
    <property type="component" value="Unassembled WGS sequence"/>
</dbReference>
<protein>
    <submittedName>
        <fullName evidence="1">Uncharacterized protein</fullName>
    </submittedName>
</protein>
<dbReference type="AlphaFoldDB" id="A0AAV9EUM4"/>
<dbReference type="EMBL" id="JAUJYO010000005">
    <property type="protein sequence ID" value="KAK1316455.1"/>
    <property type="molecule type" value="Genomic_DNA"/>
</dbReference>
<organism evidence="1 2">
    <name type="scientific">Acorus calamus</name>
    <name type="common">Sweet flag</name>
    <dbReference type="NCBI Taxonomy" id="4465"/>
    <lineage>
        <taxon>Eukaryota</taxon>
        <taxon>Viridiplantae</taxon>
        <taxon>Streptophyta</taxon>
        <taxon>Embryophyta</taxon>
        <taxon>Tracheophyta</taxon>
        <taxon>Spermatophyta</taxon>
        <taxon>Magnoliopsida</taxon>
        <taxon>Liliopsida</taxon>
        <taxon>Acoraceae</taxon>
        <taxon>Acorus</taxon>
    </lineage>
</organism>
<evidence type="ECO:0000313" key="1">
    <source>
        <dbReference type="EMBL" id="KAK1316455.1"/>
    </source>
</evidence>
<gene>
    <name evidence="1" type="ORF">QJS10_CPA05g00925</name>
</gene>
<sequence>MSAVSTFITQNGRGDLWFSWSLFRSDFDNNPGDLRRSNLFFHIASKLKVQTRWHGPAVVVTNQVVDVVGSDGVVWVGRELLCNVG</sequence>
<accession>A0AAV9EUM4</accession>
<reference evidence="1" key="2">
    <citation type="submission" date="2023-06" db="EMBL/GenBank/DDBJ databases">
        <authorList>
            <person name="Ma L."/>
            <person name="Liu K.-W."/>
            <person name="Li Z."/>
            <person name="Hsiao Y.-Y."/>
            <person name="Qi Y."/>
            <person name="Fu T."/>
            <person name="Tang G."/>
            <person name="Zhang D."/>
            <person name="Sun W.-H."/>
            <person name="Liu D.-K."/>
            <person name="Li Y."/>
            <person name="Chen G.-Z."/>
            <person name="Liu X.-D."/>
            <person name="Liao X.-Y."/>
            <person name="Jiang Y.-T."/>
            <person name="Yu X."/>
            <person name="Hao Y."/>
            <person name="Huang J."/>
            <person name="Zhao X.-W."/>
            <person name="Ke S."/>
            <person name="Chen Y.-Y."/>
            <person name="Wu W.-L."/>
            <person name="Hsu J.-L."/>
            <person name="Lin Y.-F."/>
            <person name="Huang M.-D."/>
            <person name="Li C.-Y."/>
            <person name="Huang L."/>
            <person name="Wang Z.-W."/>
            <person name="Zhao X."/>
            <person name="Zhong W.-Y."/>
            <person name="Peng D.-H."/>
            <person name="Ahmad S."/>
            <person name="Lan S."/>
            <person name="Zhang J.-S."/>
            <person name="Tsai W.-C."/>
            <person name="Van De Peer Y."/>
            <person name="Liu Z.-J."/>
        </authorList>
    </citation>
    <scope>NUCLEOTIDE SEQUENCE</scope>
    <source>
        <strain evidence="1">CP</strain>
        <tissue evidence="1">Leaves</tissue>
    </source>
</reference>
<evidence type="ECO:0000313" key="2">
    <source>
        <dbReference type="Proteomes" id="UP001180020"/>
    </source>
</evidence>
<comment type="caution">
    <text evidence="1">The sequence shown here is derived from an EMBL/GenBank/DDBJ whole genome shotgun (WGS) entry which is preliminary data.</text>
</comment>